<feature type="region of interest" description="Disordered" evidence="7">
    <location>
        <begin position="504"/>
        <end position="532"/>
    </location>
</feature>
<evidence type="ECO:0000256" key="6">
    <source>
        <dbReference type="ARBA" id="ARBA00023004"/>
    </source>
</evidence>
<proteinExistence type="inferred from homology"/>
<feature type="domain" description="TauD/TfdA-like" evidence="8">
    <location>
        <begin position="22"/>
        <end position="336"/>
    </location>
</feature>
<comment type="similarity">
    <text evidence="2">Belongs to the TfdA dioxygenase family.</text>
</comment>
<dbReference type="GO" id="GO:0051213">
    <property type="term" value="F:dioxygenase activity"/>
    <property type="evidence" value="ECO:0007669"/>
    <property type="project" value="UniProtKB-KW"/>
</dbReference>
<comment type="cofactor">
    <cofactor evidence="1">
        <name>Fe(2+)</name>
        <dbReference type="ChEBI" id="CHEBI:29033"/>
    </cofactor>
</comment>
<dbReference type="OrthoDB" id="93019at2759"/>
<evidence type="ECO:0000313" key="10">
    <source>
        <dbReference type="Proteomes" id="UP000029665"/>
    </source>
</evidence>
<dbReference type="SUPFAM" id="SSF51197">
    <property type="entry name" value="Clavaminate synthase-like"/>
    <property type="match status" value="1"/>
</dbReference>
<dbReference type="Gene3D" id="3.60.130.10">
    <property type="entry name" value="Clavaminate synthase-like"/>
    <property type="match status" value="1"/>
</dbReference>
<dbReference type="EMBL" id="CCBP010000245">
    <property type="protein sequence ID" value="CDO75206.1"/>
    <property type="molecule type" value="Genomic_DNA"/>
</dbReference>
<sequence>MAIELAPIPLPPTVDADKFKDFGREVKGVNPETLSQEQFKEIHDLLYKHSLLLFRDVDLTPEQQYALTKVIGNGTIHDYEGLAEAALKHPSHTTFHKTQVSAEDTEKGITRFYRWHIDAALYNLSPPRVTSLYGKVVPKGPHQTVRYDDGTGDELDVPLATTAFVSGKTMFDILPPELKSIAVRGRVKYSPHPYVWMSLAHALPTGLGIMCEGLEMPDDQLPPWDDEKIKVYPMTWKNPVTGELHFQVHPCAARELYIDPLPEGATREGALFPDGAHLTDLKEVRDLLYKMQRPAIAPPLVYPHDWRENDLVLFHNRGVLHSVVGALEKDQIRVFHQCNLAASDEPAGPTPEDVRKYARSTLAPQAPQPTDADDSIVLADLVRTGEASRLRRRGAMRLDHGPATAARAPLVNASAAGPSAYAPPARPIVIEPSRTPSPELNSGENGGDEYTYTAGPAWPNWDTTPSQEGPAEGLQTVEILNESVEAGQSFTLFCGGDEVALSDEEEEEPPRPFEPSVFPVVSTAGTSHTRPVSKAIRRSNGCGALVHARAYPQRPRGVWMAKEDAAETVVGLDAQYCDHPAMDKMLKSACGCIREGIGCSVCGNTLGTRYIPCQAASESFFAPSPPSSAASSPPRPIRPFGPSYWDARSATHHRRHSSIPLTSRLSPSSYYTFFADRVSCAPSYEFSCSPRSPTPEGFSRAAPRSESPEIDYGYRWTASPAPVSAALPTGDPPVIATYLTASLTPDMTLPPLPPITRSPSQMRPPSAPIRVPRVGFDFRTPTGSFSTPGGGSGMQVGMDVDPDGVPLADVEMPGSPDKEGMSWPGR</sequence>
<evidence type="ECO:0000256" key="7">
    <source>
        <dbReference type="SAM" id="MobiDB-lite"/>
    </source>
</evidence>
<dbReference type="Pfam" id="PF02668">
    <property type="entry name" value="TauD"/>
    <property type="match status" value="1"/>
</dbReference>
<evidence type="ECO:0000313" key="9">
    <source>
        <dbReference type="EMBL" id="CDO75206.1"/>
    </source>
</evidence>
<accession>A0A060SLZ4</accession>
<evidence type="ECO:0000256" key="1">
    <source>
        <dbReference type="ARBA" id="ARBA00001954"/>
    </source>
</evidence>
<evidence type="ECO:0000256" key="2">
    <source>
        <dbReference type="ARBA" id="ARBA00005896"/>
    </source>
</evidence>
<comment type="caution">
    <text evidence="9">The sequence shown here is derived from an EMBL/GenBank/DDBJ whole genome shotgun (WGS) entry which is preliminary data.</text>
</comment>
<dbReference type="InterPro" id="IPR051178">
    <property type="entry name" value="TfdA_dioxygenase"/>
</dbReference>
<dbReference type="STRING" id="5643.A0A060SLZ4"/>
<feature type="region of interest" description="Disordered" evidence="7">
    <location>
        <begin position="687"/>
        <end position="706"/>
    </location>
</feature>
<keyword evidence="6" id="KW-0408">Iron</keyword>
<reference evidence="9" key="1">
    <citation type="submission" date="2014-01" db="EMBL/GenBank/DDBJ databases">
        <title>The genome of the white-rot fungus Pycnoporus cinnabarinus: a basidiomycete model with a versatile arsenal for lignocellulosic biomass breakdown.</title>
        <authorList>
            <person name="Levasseur A."/>
            <person name="Lomascolo A."/>
            <person name="Ruiz-Duenas F.J."/>
            <person name="Uzan E."/>
            <person name="Piumi F."/>
            <person name="Kues U."/>
            <person name="Ram A.F.J."/>
            <person name="Murat C."/>
            <person name="Haon M."/>
            <person name="Benoit I."/>
            <person name="Arfi Y."/>
            <person name="Chevret D."/>
            <person name="Drula E."/>
            <person name="Kwon M.J."/>
            <person name="Gouret P."/>
            <person name="Lesage-Meessen L."/>
            <person name="Lombard V."/>
            <person name="Mariette J."/>
            <person name="Noirot C."/>
            <person name="Park J."/>
            <person name="Patyshakuliyeva A."/>
            <person name="Wieneger R.A.B."/>
            <person name="Wosten H.A.B."/>
            <person name="Martin F."/>
            <person name="Coutinho P.M."/>
            <person name="de Vries R."/>
            <person name="Martinez A.T."/>
            <person name="Klopp C."/>
            <person name="Pontarotti P."/>
            <person name="Henrissat B."/>
            <person name="Record E."/>
        </authorList>
    </citation>
    <scope>NUCLEOTIDE SEQUENCE [LARGE SCALE GENOMIC DNA]</scope>
    <source>
        <strain evidence="9">BRFM137</strain>
    </source>
</reference>
<dbReference type="PANTHER" id="PTHR43779">
    <property type="entry name" value="DIOXYGENASE RV0097-RELATED"/>
    <property type="match status" value="1"/>
</dbReference>
<evidence type="ECO:0000256" key="5">
    <source>
        <dbReference type="ARBA" id="ARBA00023002"/>
    </source>
</evidence>
<dbReference type="AlphaFoldDB" id="A0A060SLZ4"/>
<evidence type="ECO:0000256" key="4">
    <source>
        <dbReference type="ARBA" id="ARBA00022964"/>
    </source>
</evidence>
<organism evidence="9 10">
    <name type="scientific">Pycnoporus cinnabarinus</name>
    <name type="common">Cinnabar-red polypore</name>
    <name type="synonym">Trametes cinnabarina</name>
    <dbReference type="NCBI Taxonomy" id="5643"/>
    <lineage>
        <taxon>Eukaryota</taxon>
        <taxon>Fungi</taxon>
        <taxon>Dikarya</taxon>
        <taxon>Basidiomycota</taxon>
        <taxon>Agaricomycotina</taxon>
        <taxon>Agaricomycetes</taxon>
        <taxon>Polyporales</taxon>
        <taxon>Polyporaceae</taxon>
        <taxon>Trametes</taxon>
    </lineage>
</organism>
<dbReference type="InterPro" id="IPR003819">
    <property type="entry name" value="TauD/TfdA-like"/>
</dbReference>
<dbReference type="HOGENOM" id="CLU_342935_0_0_1"/>
<dbReference type="Proteomes" id="UP000029665">
    <property type="component" value="Unassembled WGS sequence"/>
</dbReference>
<dbReference type="PANTHER" id="PTHR43779:SF2">
    <property type="entry name" value="ALPHA-KETOGLUTARATE-DEPENDENT XANTHINE DIOXYGENASE XAN1"/>
    <property type="match status" value="1"/>
</dbReference>
<keyword evidence="4" id="KW-0223">Dioxygenase</keyword>
<keyword evidence="10" id="KW-1185">Reference proteome</keyword>
<keyword evidence="3" id="KW-0479">Metal-binding</keyword>
<gene>
    <name evidence="9" type="ORF">BN946_scf184794.g13</name>
</gene>
<keyword evidence="5" id="KW-0560">Oxidoreductase</keyword>
<protein>
    <recommendedName>
        <fullName evidence="8">TauD/TfdA-like domain-containing protein</fullName>
    </recommendedName>
</protein>
<feature type="region of interest" description="Disordered" evidence="7">
    <location>
        <begin position="784"/>
        <end position="826"/>
    </location>
</feature>
<dbReference type="GO" id="GO:0046872">
    <property type="term" value="F:metal ion binding"/>
    <property type="evidence" value="ECO:0007669"/>
    <property type="project" value="UniProtKB-KW"/>
</dbReference>
<evidence type="ECO:0000259" key="8">
    <source>
        <dbReference type="Pfam" id="PF02668"/>
    </source>
</evidence>
<dbReference type="InterPro" id="IPR042098">
    <property type="entry name" value="TauD-like_sf"/>
</dbReference>
<name>A0A060SLZ4_PYCCI</name>
<evidence type="ECO:0000256" key="3">
    <source>
        <dbReference type="ARBA" id="ARBA00022723"/>
    </source>
</evidence>